<dbReference type="CDD" id="cd16963">
    <property type="entry name" value="CCE1"/>
    <property type="match status" value="1"/>
</dbReference>
<organism evidence="2 3">
    <name type="scientific">Blumeria hordei</name>
    <name type="common">Barley powdery mildew</name>
    <name type="synonym">Blumeria graminis f. sp. hordei</name>
    <dbReference type="NCBI Taxonomy" id="2867405"/>
    <lineage>
        <taxon>Eukaryota</taxon>
        <taxon>Fungi</taxon>
        <taxon>Dikarya</taxon>
        <taxon>Ascomycota</taxon>
        <taxon>Pezizomycotina</taxon>
        <taxon>Leotiomycetes</taxon>
        <taxon>Erysiphales</taxon>
        <taxon>Erysiphaceae</taxon>
        <taxon>Blumeria</taxon>
    </lineage>
</organism>
<dbReference type="PANTHER" id="PTHR28072:SF1">
    <property type="entry name" value="CRUCIFORM CUTTING ENDONUCLEASE 1, MITOCHONDRIAL-RELATED"/>
    <property type="match status" value="1"/>
</dbReference>
<dbReference type="EMBL" id="UNSH01000064">
    <property type="protein sequence ID" value="SZF04361.1"/>
    <property type="molecule type" value="Genomic_DNA"/>
</dbReference>
<dbReference type="GO" id="GO:0000403">
    <property type="term" value="F:Y-form DNA binding"/>
    <property type="evidence" value="ECO:0007669"/>
    <property type="project" value="TreeGrafter"/>
</dbReference>
<evidence type="ECO:0000313" key="2">
    <source>
        <dbReference type="EMBL" id="SZF04361.1"/>
    </source>
</evidence>
<evidence type="ECO:0000313" key="3">
    <source>
        <dbReference type="Proteomes" id="UP000275772"/>
    </source>
</evidence>
<dbReference type="Proteomes" id="UP000275772">
    <property type="component" value="Unassembled WGS sequence"/>
</dbReference>
<dbReference type="PROSITE" id="PS50800">
    <property type="entry name" value="SAP"/>
    <property type="match status" value="1"/>
</dbReference>
<sequence>MRILKLAELRLIASKCGISSQGVKAALSSRIHKALHDLPPPPSQPRRILSIDVGIRNLACCTLDLNPHSTVPSISSWNLSSLQSASEPAAVLEARDAFDPYSMSQMTYALVRQRLLLDRPTHILIEQQRFRTRGFKCIAEWTIRINILEAMLHATLCTLRAEGQWTGDYESVIPAMIGPFWSHSLKDILVKSKDARKQQKLKKIELVRGWLERGTPFFTLGSEEVKVISKRYQDKCNQPRRQAVKNNQAEEASVRLRKLDDMADALLQGLAWIHWDQNKRIAAEKGLEILLAP</sequence>
<dbReference type="InterPro" id="IPR012337">
    <property type="entry name" value="RNaseH-like_sf"/>
</dbReference>
<protein>
    <recommendedName>
        <fullName evidence="1">SAP domain-containing protein</fullName>
    </recommendedName>
</protein>
<evidence type="ECO:0000259" key="1">
    <source>
        <dbReference type="PROSITE" id="PS50800"/>
    </source>
</evidence>
<name>A0A383UVK8_BLUHO</name>
<feature type="domain" description="SAP" evidence="1">
    <location>
        <begin position="1"/>
        <end position="35"/>
    </location>
</feature>
<dbReference type="InterPro" id="IPR015242">
    <property type="entry name" value="Ydc2_cat"/>
</dbReference>
<gene>
    <name evidence="2" type="ORF">BLGHR1_15157</name>
</gene>
<dbReference type="GO" id="GO:0005739">
    <property type="term" value="C:mitochondrion"/>
    <property type="evidence" value="ECO:0007669"/>
    <property type="project" value="TreeGrafter"/>
</dbReference>
<dbReference type="InterPro" id="IPR003034">
    <property type="entry name" value="SAP_dom"/>
</dbReference>
<dbReference type="GO" id="GO:0070336">
    <property type="term" value="F:flap-structured DNA binding"/>
    <property type="evidence" value="ECO:0007669"/>
    <property type="project" value="TreeGrafter"/>
</dbReference>
<dbReference type="PANTHER" id="PTHR28072">
    <property type="entry name" value="CRUCIFORM CUTTING ENDONUCLEASE 1, MITOCHONDRIAL-RELATED"/>
    <property type="match status" value="1"/>
</dbReference>
<dbReference type="GO" id="GO:0004520">
    <property type="term" value="F:DNA endonuclease activity"/>
    <property type="evidence" value="ECO:0007669"/>
    <property type="project" value="TreeGrafter"/>
</dbReference>
<dbReference type="SUPFAM" id="SSF53098">
    <property type="entry name" value="Ribonuclease H-like"/>
    <property type="match status" value="1"/>
</dbReference>
<dbReference type="SMART" id="SM00513">
    <property type="entry name" value="SAP"/>
    <property type="match status" value="1"/>
</dbReference>
<dbReference type="GO" id="GO:0000402">
    <property type="term" value="F:crossed form four-way junction DNA binding"/>
    <property type="evidence" value="ECO:0007669"/>
    <property type="project" value="TreeGrafter"/>
</dbReference>
<dbReference type="Pfam" id="PF09159">
    <property type="entry name" value="Ydc2-catalyt"/>
    <property type="match status" value="1"/>
</dbReference>
<proteinExistence type="predicted"/>
<accession>A0A383UVK8</accession>
<dbReference type="InterPro" id="IPR036397">
    <property type="entry name" value="RNaseH_sf"/>
</dbReference>
<dbReference type="Gene3D" id="3.30.420.10">
    <property type="entry name" value="Ribonuclease H-like superfamily/Ribonuclease H"/>
    <property type="match status" value="1"/>
</dbReference>
<reference evidence="2 3" key="1">
    <citation type="submission" date="2017-11" db="EMBL/GenBank/DDBJ databases">
        <authorList>
            <person name="Kracher B."/>
        </authorList>
    </citation>
    <scope>NUCLEOTIDE SEQUENCE [LARGE SCALE GENOMIC DNA]</scope>
    <source>
        <strain evidence="2 3">RACE1</strain>
    </source>
</reference>
<dbReference type="InterPro" id="IPR039197">
    <property type="entry name" value="Mrs1/Cce1"/>
</dbReference>
<dbReference type="AlphaFoldDB" id="A0A383UVK8"/>
<dbReference type="VEuPathDB" id="FungiDB:BLGHR1_15157"/>